<proteinExistence type="inferred from homology"/>
<dbReference type="InterPro" id="IPR013783">
    <property type="entry name" value="Ig-like_fold"/>
</dbReference>
<evidence type="ECO:0000313" key="13">
    <source>
        <dbReference type="Proteomes" id="UP000535705"/>
    </source>
</evidence>
<name>A0A7L2PG26_PYCJO</name>
<dbReference type="SUPFAM" id="SSF49265">
    <property type="entry name" value="Fibronectin type III"/>
    <property type="match status" value="1"/>
</dbReference>
<dbReference type="InterPro" id="IPR036116">
    <property type="entry name" value="FN3_sf"/>
</dbReference>
<dbReference type="SMART" id="SM00060">
    <property type="entry name" value="FN3"/>
    <property type="match status" value="2"/>
</dbReference>
<keyword evidence="6" id="KW-1133">Transmembrane helix</keyword>
<feature type="region of interest" description="Disordered" evidence="10">
    <location>
        <begin position="631"/>
        <end position="669"/>
    </location>
</feature>
<feature type="region of interest" description="Disordered" evidence="10">
    <location>
        <begin position="577"/>
        <end position="606"/>
    </location>
</feature>
<comment type="similarity">
    <text evidence="2">Belongs to the type I cytokine receptor family. Type 2 subfamily.</text>
</comment>
<evidence type="ECO:0000256" key="5">
    <source>
        <dbReference type="ARBA" id="ARBA00022737"/>
    </source>
</evidence>
<organism evidence="12 13">
    <name type="scientific">Pycnonotus jocosus</name>
    <name type="common">Red-whiskered bulbul</name>
    <name type="synonym">Lanius jocosus</name>
    <dbReference type="NCBI Taxonomy" id="182897"/>
    <lineage>
        <taxon>Eukaryota</taxon>
        <taxon>Metazoa</taxon>
        <taxon>Chordata</taxon>
        <taxon>Craniata</taxon>
        <taxon>Vertebrata</taxon>
        <taxon>Euteleostomi</taxon>
        <taxon>Archelosauria</taxon>
        <taxon>Archosauria</taxon>
        <taxon>Dinosauria</taxon>
        <taxon>Saurischia</taxon>
        <taxon>Theropoda</taxon>
        <taxon>Coelurosauria</taxon>
        <taxon>Aves</taxon>
        <taxon>Neognathae</taxon>
        <taxon>Neoaves</taxon>
        <taxon>Telluraves</taxon>
        <taxon>Australaves</taxon>
        <taxon>Passeriformes</taxon>
        <taxon>Sylvioidea</taxon>
        <taxon>Pycnonotidae</taxon>
        <taxon>Pycnonotus</taxon>
    </lineage>
</organism>
<evidence type="ECO:0000256" key="10">
    <source>
        <dbReference type="SAM" id="MobiDB-lite"/>
    </source>
</evidence>
<dbReference type="Gene3D" id="2.60.40.10">
    <property type="entry name" value="Immunoglobulins"/>
    <property type="match status" value="3"/>
</dbReference>
<evidence type="ECO:0000259" key="11">
    <source>
        <dbReference type="PROSITE" id="PS50853"/>
    </source>
</evidence>
<feature type="non-terminal residue" evidence="12">
    <location>
        <position position="1"/>
    </location>
</feature>
<keyword evidence="3" id="KW-0812">Transmembrane</keyword>
<keyword evidence="8" id="KW-0675">Receptor</keyword>
<gene>
    <name evidence="12" type="primary">Il12rb1</name>
    <name evidence="12" type="ORF">PYCJOC_R13115</name>
</gene>
<keyword evidence="4" id="KW-0732">Signal</keyword>
<dbReference type="PANTHER" id="PTHR48423:SF1">
    <property type="entry name" value="INTERLEUKIN-27 RECEPTOR SUBUNIT ALPHA"/>
    <property type="match status" value="1"/>
</dbReference>
<evidence type="ECO:0000256" key="3">
    <source>
        <dbReference type="ARBA" id="ARBA00022692"/>
    </source>
</evidence>
<accession>A0A7L2PG26</accession>
<dbReference type="CDD" id="cd00063">
    <property type="entry name" value="FN3"/>
    <property type="match status" value="1"/>
</dbReference>
<reference evidence="12 13" key="1">
    <citation type="submission" date="2019-09" db="EMBL/GenBank/DDBJ databases">
        <title>Bird 10,000 Genomes (B10K) Project - Family phase.</title>
        <authorList>
            <person name="Zhang G."/>
        </authorList>
    </citation>
    <scope>NUCLEOTIDE SEQUENCE [LARGE SCALE GENOMIC DNA]</scope>
    <source>
        <strain evidence="12">B10K-DU-002-42</strain>
        <tissue evidence="12">Muscle</tissue>
    </source>
</reference>
<dbReference type="InterPro" id="IPR052672">
    <property type="entry name" value="Type1_Cytokine_Rcpt_Type2"/>
</dbReference>
<evidence type="ECO:0000313" key="12">
    <source>
        <dbReference type="EMBL" id="NXR82722.1"/>
    </source>
</evidence>
<dbReference type="AlphaFoldDB" id="A0A7L2PG26"/>
<evidence type="ECO:0000256" key="4">
    <source>
        <dbReference type="ARBA" id="ARBA00022729"/>
    </source>
</evidence>
<protein>
    <submittedName>
        <fullName evidence="12">I12R1 protein</fullName>
    </submittedName>
</protein>
<feature type="domain" description="Fibronectin type-III" evidence="11">
    <location>
        <begin position="398"/>
        <end position="494"/>
    </location>
</feature>
<evidence type="ECO:0000256" key="7">
    <source>
        <dbReference type="ARBA" id="ARBA00023136"/>
    </source>
</evidence>
<evidence type="ECO:0000256" key="8">
    <source>
        <dbReference type="ARBA" id="ARBA00023170"/>
    </source>
</evidence>
<evidence type="ECO:0000256" key="1">
    <source>
        <dbReference type="ARBA" id="ARBA00004479"/>
    </source>
</evidence>
<dbReference type="Proteomes" id="UP000535705">
    <property type="component" value="Unassembled WGS sequence"/>
</dbReference>
<evidence type="ECO:0000256" key="6">
    <source>
        <dbReference type="ARBA" id="ARBA00022989"/>
    </source>
</evidence>
<keyword evidence="7" id="KW-0472">Membrane</keyword>
<comment type="caution">
    <text evidence="12">The sequence shown here is derived from an EMBL/GenBank/DDBJ whole genome shotgun (WGS) entry which is preliminary data.</text>
</comment>
<evidence type="ECO:0000256" key="9">
    <source>
        <dbReference type="ARBA" id="ARBA00023180"/>
    </source>
</evidence>
<dbReference type="OrthoDB" id="8945484at2759"/>
<dbReference type="PANTHER" id="PTHR48423">
    <property type="entry name" value="INTERLEUKIN-27 RECEPTOR SUBUNIT ALPHA"/>
    <property type="match status" value="1"/>
</dbReference>
<dbReference type="InterPro" id="IPR003961">
    <property type="entry name" value="FN3_dom"/>
</dbReference>
<evidence type="ECO:0000256" key="2">
    <source>
        <dbReference type="ARBA" id="ARBA00008921"/>
    </source>
</evidence>
<feature type="compositionally biased region" description="Low complexity" evidence="10">
    <location>
        <begin position="633"/>
        <end position="649"/>
    </location>
</feature>
<keyword evidence="9" id="KW-0325">Glycoprotein</keyword>
<dbReference type="PROSITE" id="PS50853">
    <property type="entry name" value="FN3"/>
    <property type="match status" value="1"/>
</dbReference>
<dbReference type="GO" id="GO:0005886">
    <property type="term" value="C:plasma membrane"/>
    <property type="evidence" value="ECO:0007669"/>
    <property type="project" value="UniProtKB-ARBA"/>
</dbReference>
<sequence length="696" mass="76658">VSCWKKCNAYRSFHCSWPPLGPAGNTSYILNLCFENHPPCRRFEVGTVTKYSPSYEVLYTLENTTAWVEARWGDQAHRTPNHTLYFDKAVKLDPPPTGMLFSKTGGQLRLQVPRPQCRSLEQPPQREARFWRVGDSSWTQVTCETVMVTDEDDSVTCALGVNGTFVVQLRQKLPHWSSYWSDWSSNISVPEEILRSPVLSHQLGKLGRDGQRVLRLSWQPVLKEQKDVTYKLDVHMSACGCEESDEEDTVELGWEVTEHNLTLSGAEYEILLTAVNAAGPGPAQQLRVPPGQHADLSFKEVSVAGGTVTAQWEAPVAGDAFCFEQQTLPEPPKQGVCIQQEFPANSIHVETGKGAAQAPRCHLSQGALGAPGCHRLAVHGWDPERGWATFALWHRYSRNDSLAVPINISSGDGAVVLRWEPSPRAACPGALAKYLICHVAEGDNVTYSEVNATASNYTLQNLQPGTAYRVGVWEVTEDREWTCSPWRRFQTKALGPQGAAWRGNLKYLGILLGLLATAAIYHLSKKRARRFLFPPVPKPVGTKAIQFSASEMSQGQPRTGLLEPSERFNPAELLLAEPNPSEETIDTDTQTAVPPPEVSQPGPAMEKPAAVLVSPQGCGEELPFAYRRQEMLSPGESPPSGSTSCTGHPPGEEEEEEEGGQGLHQPLIPIALLISDKPIIIRDEEGWDLSQEQSVP</sequence>
<dbReference type="Pfam" id="PF00041">
    <property type="entry name" value="fn3"/>
    <property type="match status" value="1"/>
</dbReference>
<keyword evidence="13" id="KW-1185">Reference proteome</keyword>
<dbReference type="EMBL" id="VWYP01030205">
    <property type="protein sequence ID" value="NXR82722.1"/>
    <property type="molecule type" value="Genomic_DNA"/>
</dbReference>
<feature type="non-terminal residue" evidence="12">
    <location>
        <position position="696"/>
    </location>
</feature>
<keyword evidence="5" id="KW-0677">Repeat</keyword>
<comment type="subcellular location">
    <subcellularLocation>
        <location evidence="1">Membrane</location>
        <topology evidence="1">Single-pass type I membrane protein</topology>
    </subcellularLocation>
</comment>